<proteinExistence type="predicted"/>
<dbReference type="WBParaSite" id="RSKR_0000181800.1">
    <property type="protein sequence ID" value="RSKR_0000181800.1"/>
    <property type="gene ID" value="RSKR_0000181800"/>
</dbReference>
<sequence length="82" mass="9440">MNDAKVNKSKDPQKNIKIRKLKRRSISSAVIESAHCEHIELIECDAYDSEDMKCLISATGMPCCICTGKLRSLRKIKKWIMW</sequence>
<dbReference type="Proteomes" id="UP000095286">
    <property type="component" value="Unplaced"/>
</dbReference>
<reference evidence="2" key="1">
    <citation type="submission" date="2016-11" db="UniProtKB">
        <authorList>
            <consortium name="WormBaseParasite"/>
        </authorList>
    </citation>
    <scope>IDENTIFICATION</scope>
    <source>
        <strain evidence="2">KR3021</strain>
    </source>
</reference>
<evidence type="ECO:0000313" key="2">
    <source>
        <dbReference type="WBParaSite" id="RSKR_0000181800.1"/>
    </source>
</evidence>
<protein>
    <submittedName>
        <fullName evidence="2">Ribosomal_L7Ae domain-containing protein</fullName>
    </submittedName>
</protein>
<evidence type="ECO:0000313" key="1">
    <source>
        <dbReference type="Proteomes" id="UP000095286"/>
    </source>
</evidence>
<name>A0AC35TLK7_9BILA</name>
<organism evidence="1 2">
    <name type="scientific">Rhabditophanes sp. KR3021</name>
    <dbReference type="NCBI Taxonomy" id="114890"/>
    <lineage>
        <taxon>Eukaryota</taxon>
        <taxon>Metazoa</taxon>
        <taxon>Ecdysozoa</taxon>
        <taxon>Nematoda</taxon>
        <taxon>Chromadorea</taxon>
        <taxon>Rhabditida</taxon>
        <taxon>Tylenchina</taxon>
        <taxon>Panagrolaimomorpha</taxon>
        <taxon>Strongyloidoidea</taxon>
        <taxon>Alloionematidae</taxon>
        <taxon>Rhabditophanes</taxon>
    </lineage>
</organism>
<accession>A0AC35TLK7</accession>